<dbReference type="Gene3D" id="3.90.226.10">
    <property type="entry name" value="2-enoyl-CoA Hydratase, Chain A, domain 1"/>
    <property type="match status" value="1"/>
</dbReference>
<dbReference type="PROSITE" id="PS00166">
    <property type="entry name" value="ENOYL_COA_HYDRATASE"/>
    <property type="match status" value="1"/>
</dbReference>
<comment type="caution">
    <text evidence="3">The sequence shown here is derived from an EMBL/GenBank/DDBJ whole genome shotgun (WGS) entry which is preliminary data.</text>
</comment>
<dbReference type="Proteomes" id="UP001175261">
    <property type="component" value="Unassembled WGS sequence"/>
</dbReference>
<proteinExistence type="inferred from homology"/>
<keyword evidence="4" id="KW-1185">Reference proteome</keyword>
<comment type="similarity">
    <text evidence="1 2">Belongs to the enoyl-CoA hydratase/isomerase family.</text>
</comment>
<dbReference type="InterPro" id="IPR001753">
    <property type="entry name" value="Enoyl-CoA_hydra/iso"/>
</dbReference>
<dbReference type="AlphaFoldDB" id="A0AA39L882"/>
<gene>
    <name evidence="3" type="ORF">NLU13_5736</name>
</gene>
<dbReference type="SUPFAM" id="SSF52096">
    <property type="entry name" value="ClpP/crotonase"/>
    <property type="match status" value="1"/>
</dbReference>
<name>A0AA39L882_SARSR</name>
<evidence type="ECO:0000313" key="4">
    <source>
        <dbReference type="Proteomes" id="UP001175261"/>
    </source>
</evidence>
<sequence length="265" mass="28878">MANDSLHTRMPPPKGLQFLQLAFPTPAKDIVLIRMNDPKTLNALSTSRLRELDDVLSWYDDEPTLRVAIVTGTGRAFTAGADLREKGVVPFTRRKGLKPVIAAVNGFALGGGCEFAVNCDIVIASSTAKFGLPEVHVGLAPTGGVLTRIVHTVGMQVASEIVLTGRHITAQEMHTWGIVNKVVPERESLLDEAIRFAQMIAKGSPDAVIAAKAGLRQAWETADVESATEDWLATWFVKLEKGENLKEGMDAFREKRAPKWKPSKL</sequence>
<evidence type="ECO:0000256" key="1">
    <source>
        <dbReference type="ARBA" id="ARBA00005254"/>
    </source>
</evidence>
<dbReference type="GO" id="GO:0006635">
    <property type="term" value="P:fatty acid beta-oxidation"/>
    <property type="evidence" value="ECO:0007669"/>
    <property type="project" value="TreeGrafter"/>
</dbReference>
<evidence type="ECO:0000313" key="3">
    <source>
        <dbReference type="EMBL" id="KAK0387424.1"/>
    </source>
</evidence>
<dbReference type="EMBL" id="JAPDFR010000004">
    <property type="protein sequence ID" value="KAK0387424.1"/>
    <property type="molecule type" value="Genomic_DNA"/>
</dbReference>
<accession>A0AA39L882</accession>
<dbReference type="GO" id="GO:0003824">
    <property type="term" value="F:catalytic activity"/>
    <property type="evidence" value="ECO:0007669"/>
    <property type="project" value="InterPro"/>
</dbReference>
<dbReference type="Pfam" id="PF00378">
    <property type="entry name" value="ECH_1"/>
    <property type="match status" value="2"/>
</dbReference>
<dbReference type="InterPro" id="IPR029045">
    <property type="entry name" value="ClpP/crotonase-like_dom_sf"/>
</dbReference>
<evidence type="ECO:0008006" key="5">
    <source>
        <dbReference type="Google" id="ProtNLM"/>
    </source>
</evidence>
<reference evidence="3" key="1">
    <citation type="submission" date="2022-10" db="EMBL/GenBank/DDBJ databases">
        <title>Determination and structural analysis of whole genome sequence of Sarocladium strictum F4-1.</title>
        <authorList>
            <person name="Hu L."/>
            <person name="Jiang Y."/>
        </authorList>
    </citation>
    <scope>NUCLEOTIDE SEQUENCE</scope>
    <source>
        <strain evidence="3">F4-1</strain>
    </source>
</reference>
<organism evidence="3 4">
    <name type="scientific">Sarocladium strictum</name>
    <name type="common">Black bundle disease fungus</name>
    <name type="synonym">Acremonium strictum</name>
    <dbReference type="NCBI Taxonomy" id="5046"/>
    <lineage>
        <taxon>Eukaryota</taxon>
        <taxon>Fungi</taxon>
        <taxon>Dikarya</taxon>
        <taxon>Ascomycota</taxon>
        <taxon>Pezizomycotina</taxon>
        <taxon>Sordariomycetes</taxon>
        <taxon>Hypocreomycetidae</taxon>
        <taxon>Hypocreales</taxon>
        <taxon>Sarocladiaceae</taxon>
        <taxon>Sarocladium</taxon>
    </lineage>
</organism>
<dbReference type="GO" id="GO:0005739">
    <property type="term" value="C:mitochondrion"/>
    <property type="evidence" value="ECO:0007669"/>
    <property type="project" value="TreeGrafter"/>
</dbReference>
<evidence type="ECO:0000256" key="2">
    <source>
        <dbReference type="RuleBase" id="RU003707"/>
    </source>
</evidence>
<dbReference type="CDD" id="cd06558">
    <property type="entry name" value="crotonase-like"/>
    <property type="match status" value="1"/>
</dbReference>
<dbReference type="InterPro" id="IPR018376">
    <property type="entry name" value="Enoyl-CoA_hyd/isom_CS"/>
</dbReference>
<protein>
    <recommendedName>
        <fullName evidence="5">Enoyl-CoA hydratase</fullName>
    </recommendedName>
</protein>
<dbReference type="PANTHER" id="PTHR11941">
    <property type="entry name" value="ENOYL-COA HYDRATASE-RELATED"/>
    <property type="match status" value="1"/>
</dbReference>
<dbReference type="PANTHER" id="PTHR11941:SF158">
    <property type="entry name" value="ENOYL-COA HYDRATASE (AFU_ORTHOLOGUE AFUA_2G10650)"/>
    <property type="match status" value="1"/>
</dbReference>